<dbReference type="EMBL" id="MU276994">
    <property type="protein sequence ID" value="KAI0037400.1"/>
    <property type="molecule type" value="Genomic_DNA"/>
</dbReference>
<reference evidence="1" key="2">
    <citation type="journal article" date="2022" name="New Phytol.">
        <title>Evolutionary transition to the ectomycorrhizal habit in the genomes of a hyperdiverse lineage of mushroom-forming fungi.</title>
        <authorList>
            <person name="Looney B."/>
            <person name="Miyauchi S."/>
            <person name="Morin E."/>
            <person name="Drula E."/>
            <person name="Courty P.E."/>
            <person name="Kohler A."/>
            <person name="Kuo A."/>
            <person name="LaButti K."/>
            <person name="Pangilinan J."/>
            <person name="Lipzen A."/>
            <person name="Riley R."/>
            <person name="Andreopoulos W."/>
            <person name="He G."/>
            <person name="Johnson J."/>
            <person name="Nolan M."/>
            <person name="Tritt A."/>
            <person name="Barry K.W."/>
            <person name="Grigoriev I.V."/>
            <person name="Nagy L.G."/>
            <person name="Hibbett D."/>
            <person name="Henrissat B."/>
            <person name="Matheny P.B."/>
            <person name="Labbe J."/>
            <person name="Martin F.M."/>
        </authorList>
    </citation>
    <scope>NUCLEOTIDE SEQUENCE</scope>
    <source>
        <strain evidence="1">FP105234-sp</strain>
    </source>
</reference>
<proteinExistence type="predicted"/>
<evidence type="ECO:0000313" key="1">
    <source>
        <dbReference type="EMBL" id="KAI0037400.1"/>
    </source>
</evidence>
<reference evidence="1" key="1">
    <citation type="submission" date="2021-02" db="EMBL/GenBank/DDBJ databases">
        <authorList>
            <consortium name="DOE Joint Genome Institute"/>
            <person name="Ahrendt S."/>
            <person name="Looney B.P."/>
            <person name="Miyauchi S."/>
            <person name="Morin E."/>
            <person name="Drula E."/>
            <person name="Courty P.E."/>
            <person name="Chicoki N."/>
            <person name="Fauchery L."/>
            <person name="Kohler A."/>
            <person name="Kuo A."/>
            <person name="Labutti K."/>
            <person name="Pangilinan J."/>
            <person name="Lipzen A."/>
            <person name="Riley R."/>
            <person name="Andreopoulos W."/>
            <person name="He G."/>
            <person name="Johnson J."/>
            <person name="Barry K.W."/>
            <person name="Grigoriev I.V."/>
            <person name="Nagy L."/>
            <person name="Hibbett D."/>
            <person name="Henrissat B."/>
            <person name="Matheny P.B."/>
            <person name="Labbe J."/>
            <person name="Martin F."/>
        </authorList>
    </citation>
    <scope>NUCLEOTIDE SEQUENCE</scope>
    <source>
        <strain evidence="1">FP105234-sp</strain>
    </source>
</reference>
<evidence type="ECO:0000313" key="2">
    <source>
        <dbReference type="Proteomes" id="UP000814033"/>
    </source>
</evidence>
<gene>
    <name evidence="1" type="ORF">FA95DRAFT_1614250</name>
</gene>
<sequence>MSDLVLHTLGRVPTVPSASQAVQNLVKHVCERTASGAVNNISSDSQSIPPALVKTVSLIEARRKAEARANASLGSKAHLISHLVRVCIEASGLAVTSRFVHP</sequence>
<accession>A0ACB8R0G6</accession>
<keyword evidence="2" id="KW-1185">Reference proteome</keyword>
<organism evidence="1 2">
    <name type="scientific">Auriscalpium vulgare</name>
    <dbReference type="NCBI Taxonomy" id="40419"/>
    <lineage>
        <taxon>Eukaryota</taxon>
        <taxon>Fungi</taxon>
        <taxon>Dikarya</taxon>
        <taxon>Basidiomycota</taxon>
        <taxon>Agaricomycotina</taxon>
        <taxon>Agaricomycetes</taxon>
        <taxon>Russulales</taxon>
        <taxon>Auriscalpiaceae</taxon>
        <taxon>Auriscalpium</taxon>
    </lineage>
</organism>
<dbReference type="Proteomes" id="UP000814033">
    <property type="component" value="Unassembled WGS sequence"/>
</dbReference>
<comment type="caution">
    <text evidence="1">The sequence shown here is derived from an EMBL/GenBank/DDBJ whole genome shotgun (WGS) entry which is preliminary data.</text>
</comment>
<protein>
    <submittedName>
        <fullName evidence="1">Uncharacterized protein</fullName>
    </submittedName>
</protein>
<name>A0ACB8R0G6_9AGAM</name>